<feature type="compositionally biased region" description="Polar residues" evidence="1">
    <location>
        <begin position="1"/>
        <end position="14"/>
    </location>
</feature>
<dbReference type="GO" id="GO:0010181">
    <property type="term" value="F:FMN binding"/>
    <property type="evidence" value="ECO:0007669"/>
    <property type="project" value="InterPro"/>
</dbReference>
<feature type="domain" description="Flavin reductase like" evidence="2">
    <location>
        <begin position="60"/>
        <end position="198"/>
    </location>
</feature>
<dbReference type="InterPro" id="IPR002563">
    <property type="entry name" value="Flavin_Rdtase-like_dom"/>
</dbReference>
<protein>
    <recommendedName>
        <fullName evidence="2">Flavin reductase like domain-containing protein</fullName>
    </recommendedName>
</protein>
<comment type="caution">
    <text evidence="3">The sequence shown here is derived from an EMBL/GenBank/DDBJ whole genome shotgun (WGS) entry which is preliminary data.</text>
</comment>
<dbReference type="Proteomes" id="UP000247498">
    <property type="component" value="Unassembled WGS sequence"/>
</dbReference>
<dbReference type="AlphaFoldDB" id="A0A2V0P2W5"/>
<name>A0A2V0P2W5_9CHLO</name>
<sequence length="214" mass="22788">MISITHTNASSVWRQLSAPPQPRRGPPASPQQQPQRRAAGAPPRALSGVPDADAPPFTKLNTPVYSLSSSGPGGGSPTLNIVTYASPIAIKPARKYALGLYVGTLSWQNVRDTGRCVLQILQQSHSPLVPLLGKRSGRDVDKLREIEAMGFNVASAFGLPVLADHAGLMELRVASDFIPCGDHETVICDVVGWQDAKGPAAPLYTAYLRQTGFL</sequence>
<evidence type="ECO:0000259" key="2">
    <source>
        <dbReference type="Pfam" id="PF01613"/>
    </source>
</evidence>
<gene>
    <name evidence="3" type="ORF">Rsub_06478</name>
</gene>
<feature type="region of interest" description="Disordered" evidence="1">
    <location>
        <begin position="1"/>
        <end position="53"/>
    </location>
</feature>
<dbReference type="SUPFAM" id="SSF50475">
    <property type="entry name" value="FMN-binding split barrel"/>
    <property type="match status" value="1"/>
</dbReference>
<dbReference type="Gene3D" id="2.30.110.10">
    <property type="entry name" value="Electron Transport, Fmn-binding Protein, Chain A"/>
    <property type="match status" value="1"/>
</dbReference>
<keyword evidence="4" id="KW-1185">Reference proteome</keyword>
<feature type="compositionally biased region" description="Low complexity" evidence="1">
    <location>
        <begin position="30"/>
        <end position="45"/>
    </location>
</feature>
<reference evidence="3 4" key="1">
    <citation type="journal article" date="2018" name="Sci. Rep.">
        <title>Raphidocelis subcapitata (=Pseudokirchneriella subcapitata) provides an insight into genome evolution and environmental adaptations in the Sphaeropleales.</title>
        <authorList>
            <person name="Suzuki S."/>
            <person name="Yamaguchi H."/>
            <person name="Nakajima N."/>
            <person name="Kawachi M."/>
        </authorList>
    </citation>
    <scope>NUCLEOTIDE SEQUENCE [LARGE SCALE GENOMIC DNA]</scope>
    <source>
        <strain evidence="3 4">NIES-35</strain>
    </source>
</reference>
<dbReference type="Pfam" id="PF01613">
    <property type="entry name" value="Flavin_Reduct"/>
    <property type="match status" value="1"/>
</dbReference>
<dbReference type="InParanoid" id="A0A2V0P2W5"/>
<organism evidence="3 4">
    <name type="scientific">Raphidocelis subcapitata</name>
    <dbReference type="NCBI Taxonomy" id="307507"/>
    <lineage>
        <taxon>Eukaryota</taxon>
        <taxon>Viridiplantae</taxon>
        <taxon>Chlorophyta</taxon>
        <taxon>core chlorophytes</taxon>
        <taxon>Chlorophyceae</taxon>
        <taxon>CS clade</taxon>
        <taxon>Sphaeropleales</taxon>
        <taxon>Selenastraceae</taxon>
        <taxon>Raphidocelis</taxon>
    </lineage>
</organism>
<feature type="compositionally biased region" description="Pro residues" evidence="1">
    <location>
        <begin position="19"/>
        <end position="29"/>
    </location>
</feature>
<dbReference type="EMBL" id="BDRX01000049">
    <property type="protein sequence ID" value="GBF94208.1"/>
    <property type="molecule type" value="Genomic_DNA"/>
</dbReference>
<accession>A0A2V0P2W5</accession>
<dbReference type="InterPro" id="IPR012349">
    <property type="entry name" value="Split_barrel_FMN-bd"/>
</dbReference>
<dbReference type="OrthoDB" id="507659at2759"/>
<evidence type="ECO:0000256" key="1">
    <source>
        <dbReference type="SAM" id="MobiDB-lite"/>
    </source>
</evidence>
<evidence type="ECO:0000313" key="3">
    <source>
        <dbReference type="EMBL" id="GBF94208.1"/>
    </source>
</evidence>
<proteinExistence type="predicted"/>
<evidence type="ECO:0000313" key="4">
    <source>
        <dbReference type="Proteomes" id="UP000247498"/>
    </source>
</evidence>